<sequence>MSDQKIDMFKGVLPGEPLYKIAPTRDENGKSFVDFMLIIPRLKKKPQDYIDRTLTDIQMVLSRYSSDVVFANMDLKINCLWVSHKAKPGLCKELTAAIRQYVPEATLVGDVSR</sequence>
<name>A0A370DCY6_9GAMM</name>
<dbReference type="AlphaFoldDB" id="A0A370DCY6"/>
<comment type="caution">
    <text evidence="1">The sequence shown here is derived from an EMBL/GenBank/DDBJ whole genome shotgun (WGS) entry which is preliminary data.</text>
</comment>
<dbReference type="Proteomes" id="UP000254266">
    <property type="component" value="Unassembled WGS sequence"/>
</dbReference>
<reference evidence="1 2" key="1">
    <citation type="journal article" date="2018" name="ISME J.">
        <title>Endosymbiont genomes yield clues of tubeworm success.</title>
        <authorList>
            <person name="Li Y."/>
            <person name="Liles M.R."/>
            <person name="Halanych K.M."/>
        </authorList>
    </citation>
    <scope>NUCLEOTIDE SEQUENCE [LARGE SCALE GENOMIC DNA]</scope>
    <source>
        <strain evidence="1">A1464</strain>
    </source>
</reference>
<evidence type="ECO:0000313" key="2">
    <source>
        <dbReference type="Proteomes" id="UP000254266"/>
    </source>
</evidence>
<evidence type="ECO:0000313" key="1">
    <source>
        <dbReference type="EMBL" id="RDH82741.1"/>
    </source>
</evidence>
<dbReference type="EMBL" id="QFXC01000011">
    <property type="protein sequence ID" value="RDH82741.1"/>
    <property type="molecule type" value="Genomic_DNA"/>
</dbReference>
<accession>A0A370DCY6</accession>
<keyword evidence="2" id="KW-1185">Reference proteome</keyword>
<organism evidence="1 2">
    <name type="scientific">endosymbiont of Galathealinum brachiosum</name>
    <dbReference type="NCBI Taxonomy" id="2200906"/>
    <lineage>
        <taxon>Bacteria</taxon>
        <taxon>Pseudomonadati</taxon>
        <taxon>Pseudomonadota</taxon>
        <taxon>Gammaproteobacteria</taxon>
        <taxon>sulfur-oxidizing symbionts</taxon>
    </lineage>
</organism>
<proteinExistence type="predicted"/>
<gene>
    <name evidence="1" type="ORF">DIZ80_10705</name>
</gene>
<protein>
    <submittedName>
        <fullName evidence="1">Uncharacterized protein</fullName>
    </submittedName>
</protein>